<dbReference type="eggNOG" id="ENOG502S0HH">
    <property type="taxonomic scope" value="Eukaryota"/>
</dbReference>
<evidence type="ECO:0000313" key="3">
    <source>
        <dbReference type="EnsemblPlants" id="OBART05G04870.1"/>
    </source>
</evidence>
<dbReference type="STRING" id="65489.A0A0D3G3R5"/>
<dbReference type="PaxDb" id="65489-OBART05G04870.1"/>
<reference evidence="3" key="1">
    <citation type="journal article" date="2009" name="Rice">
        <title>De Novo Next Generation Sequencing of Plant Genomes.</title>
        <authorList>
            <person name="Rounsley S."/>
            <person name="Marri P.R."/>
            <person name="Yu Y."/>
            <person name="He R."/>
            <person name="Sisneros N."/>
            <person name="Goicoechea J.L."/>
            <person name="Lee S.J."/>
            <person name="Angelova A."/>
            <person name="Kudrna D."/>
            <person name="Luo M."/>
            <person name="Affourtit J."/>
            <person name="Desany B."/>
            <person name="Knight J."/>
            <person name="Niazi F."/>
            <person name="Egholm M."/>
            <person name="Wing R.A."/>
        </authorList>
    </citation>
    <scope>NUCLEOTIDE SEQUENCE [LARGE SCALE GENOMIC DNA]</scope>
    <source>
        <strain evidence="3">cv. IRGC 105608</strain>
    </source>
</reference>
<dbReference type="Gene3D" id="3.40.50.620">
    <property type="entry name" value="HUPs"/>
    <property type="match status" value="1"/>
</dbReference>
<evidence type="ECO:0000313" key="4">
    <source>
        <dbReference type="Proteomes" id="UP000026960"/>
    </source>
</evidence>
<sequence>MICMRDRSRRGVARERMAAVSVGGGGRNIGVAMDFSACSKAALRWAAASLARPGDRLVLVHVKPSFQYEQGVAHLWEQQGSPMIPLVELADPRVSRIYGVAPDAETIGILTSAANQKGVEVVAKVYWGEPAKKLTEAAQGIPLHWLVVGNRGLGAVKRQAHPYISISLSSLWVLMGSVSTYVANHATCPVTVVRENLPPPPPPPQPPQPVATAASYY</sequence>
<dbReference type="SUPFAM" id="SSF52402">
    <property type="entry name" value="Adenine nucleotide alpha hydrolases-like"/>
    <property type="match status" value="1"/>
</dbReference>
<dbReference type="HOGENOM" id="CLU_049301_9_0_1"/>
<evidence type="ECO:0000256" key="1">
    <source>
        <dbReference type="SAM" id="MobiDB-lite"/>
    </source>
</evidence>
<feature type="domain" description="UspA" evidence="2">
    <location>
        <begin position="27"/>
        <end position="194"/>
    </location>
</feature>
<dbReference type="EnsemblPlants" id="OBART05G04870.1">
    <property type="protein sequence ID" value="OBART05G04870.1"/>
    <property type="gene ID" value="OBART05G04870"/>
</dbReference>
<dbReference type="CDD" id="cd23659">
    <property type="entry name" value="USP_At3g01520-like"/>
    <property type="match status" value="1"/>
</dbReference>
<dbReference type="PRINTS" id="PR01438">
    <property type="entry name" value="UNVRSLSTRESS"/>
</dbReference>
<dbReference type="InterPro" id="IPR006016">
    <property type="entry name" value="UspA"/>
</dbReference>
<name>A0A0D3G3R5_9ORYZ</name>
<feature type="compositionally biased region" description="Pro residues" evidence="1">
    <location>
        <begin position="197"/>
        <end position="209"/>
    </location>
</feature>
<reference evidence="3" key="2">
    <citation type="submission" date="2015-03" db="UniProtKB">
        <authorList>
            <consortium name="EnsemblPlants"/>
        </authorList>
    </citation>
    <scope>IDENTIFICATION</scope>
</reference>
<dbReference type="Proteomes" id="UP000026960">
    <property type="component" value="Chromosome 5"/>
</dbReference>
<accession>A0A0D3G3R5</accession>
<dbReference type="PANTHER" id="PTHR46100">
    <property type="entry name" value="IMP2'P"/>
    <property type="match status" value="1"/>
</dbReference>
<organism evidence="3">
    <name type="scientific">Oryza barthii</name>
    <dbReference type="NCBI Taxonomy" id="65489"/>
    <lineage>
        <taxon>Eukaryota</taxon>
        <taxon>Viridiplantae</taxon>
        <taxon>Streptophyta</taxon>
        <taxon>Embryophyta</taxon>
        <taxon>Tracheophyta</taxon>
        <taxon>Spermatophyta</taxon>
        <taxon>Magnoliopsida</taxon>
        <taxon>Liliopsida</taxon>
        <taxon>Poales</taxon>
        <taxon>Poaceae</taxon>
        <taxon>BOP clade</taxon>
        <taxon>Oryzoideae</taxon>
        <taxon>Oryzeae</taxon>
        <taxon>Oryzinae</taxon>
        <taxon>Oryza</taxon>
    </lineage>
</organism>
<feature type="region of interest" description="Disordered" evidence="1">
    <location>
        <begin position="196"/>
        <end position="217"/>
    </location>
</feature>
<keyword evidence="4" id="KW-1185">Reference proteome</keyword>
<dbReference type="InterPro" id="IPR006015">
    <property type="entry name" value="Universal_stress_UspA"/>
</dbReference>
<evidence type="ECO:0000259" key="2">
    <source>
        <dbReference type="Pfam" id="PF00582"/>
    </source>
</evidence>
<dbReference type="Gramene" id="OBART05G04870.1">
    <property type="protein sequence ID" value="OBART05G04870.1"/>
    <property type="gene ID" value="OBART05G04870"/>
</dbReference>
<dbReference type="AlphaFoldDB" id="A0A0D3G3R5"/>
<dbReference type="Pfam" id="PF00582">
    <property type="entry name" value="Usp"/>
    <property type="match status" value="1"/>
</dbReference>
<dbReference type="InterPro" id="IPR014729">
    <property type="entry name" value="Rossmann-like_a/b/a_fold"/>
</dbReference>
<protein>
    <recommendedName>
        <fullName evidence="2">UspA domain-containing protein</fullName>
    </recommendedName>
</protein>
<proteinExistence type="predicted"/>
<dbReference type="PANTHER" id="PTHR46100:SF8">
    <property type="entry name" value="OS05G0170200 PROTEIN"/>
    <property type="match status" value="1"/>
</dbReference>